<proteinExistence type="predicted"/>
<organism evidence="1 2">
    <name type="scientific">Parabacteroides distasonis</name>
    <dbReference type="NCBI Taxonomy" id="823"/>
    <lineage>
        <taxon>Bacteria</taxon>
        <taxon>Pseudomonadati</taxon>
        <taxon>Bacteroidota</taxon>
        <taxon>Bacteroidia</taxon>
        <taxon>Bacteroidales</taxon>
        <taxon>Tannerellaceae</taxon>
        <taxon>Parabacteroides</taxon>
    </lineage>
</organism>
<comment type="caution">
    <text evidence="1">The sequence shown here is derived from an EMBL/GenBank/DDBJ whole genome shotgun (WGS) entry which is preliminary data.</text>
</comment>
<dbReference type="EMBL" id="WKLT01000038">
    <property type="protein sequence ID" value="MRY60517.1"/>
    <property type="molecule type" value="Genomic_DNA"/>
</dbReference>
<gene>
    <name evidence="1" type="ORF">GKD59_21965</name>
</gene>
<evidence type="ECO:0000313" key="2">
    <source>
        <dbReference type="Proteomes" id="UP000463337"/>
    </source>
</evidence>
<evidence type="ECO:0000313" key="1">
    <source>
        <dbReference type="EMBL" id="MRY60517.1"/>
    </source>
</evidence>
<sequence>MPVHVEPKNLRDVLLYEAQNGYSRSVMALNVTELGSVVNAAGDLIVPGGTAAEKKAVGVVVAKGTVVDAHAIVLQKGLVFPDGITDVQKAAALADLKAIGVKVR</sequence>
<dbReference type="InterPro" id="IPR004195">
    <property type="entry name" value="Head_decoration_D"/>
</dbReference>
<accession>A0A7K0GP90</accession>
<dbReference type="Pfam" id="PF02924">
    <property type="entry name" value="HDPD"/>
    <property type="match status" value="1"/>
</dbReference>
<reference evidence="1 2" key="1">
    <citation type="journal article" date="2019" name="Nat. Med.">
        <title>A library of human gut bacterial isolates paired with longitudinal multiomics data enables mechanistic microbiome research.</title>
        <authorList>
            <person name="Poyet M."/>
            <person name="Groussin M."/>
            <person name="Gibbons S.M."/>
            <person name="Avila-Pacheco J."/>
            <person name="Jiang X."/>
            <person name="Kearney S.M."/>
            <person name="Perrotta A.R."/>
            <person name="Berdy B."/>
            <person name="Zhao S."/>
            <person name="Lieberman T.D."/>
            <person name="Swanson P.K."/>
            <person name="Smith M."/>
            <person name="Roesemann S."/>
            <person name="Alexander J.E."/>
            <person name="Rich S.A."/>
            <person name="Livny J."/>
            <person name="Vlamakis H."/>
            <person name="Clish C."/>
            <person name="Bullock K."/>
            <person name="Deik A."/>
            <person name="Scott J."/>
            <person name="Pierce K.A."/>
            <person name="Xavier R.J."/>
            <person name="Alm E.J."/>
        </authorList>
    </citation>
    <scope>NUCLEOTIDE SEQUENCE [LARGE SCALE GENOMIC DNA]</scope>
    <source>
        <strain evidence="1 2">BIOML-A41</strain>
    </source>
</reference>
<name>A0A7K0GP90_PARDI</name>
<dbReference type="RefSeq" id="WP_016063621.1">
    <property type="nucleotide sequence ID" value="NZ_WKLT01000038.1"/>
</dbReference>
<dbReference type="Proteomes" id="UP000463337">
    <property type="component" value="Unassembled WGS sequence"/>
</dbReference>
<dbReference type="AlphaFoldDB" id="A0A7K0GP90"/>
<protein>
    <submittedName>
        <fullName evidence="1">Head decoration protein</fullName>
    </submittedName>
</protein>